<keyword evidence="3" id="KW-0408">Iron</keyword>
<dbReference type="Proteomes" id="UP000779900">
    <property type="component" value="Unassembled WGS sequence"/>
</dbReference>
<evidence type="ECO:0000313" key="7">
    <source>
        <dbReference type="Proteomes" id="UP000779900"/>
    </source>
</evidence>
<gene>
    <name evidence="6" type="ORF">FJY68_13360</name>
</gene>
<keyword evidence="1" id="KW-0479">Metal-binding</keyword>
<keyword evidence="2" id="KW-0560">Oxidoreductase</keyword>
<evidence type="ECO:0000256" key="1">
    <source>
        <dbReference type="ARBA" id="ARBA00022723"/>
    </source>
</evidence>
<proteinExistence type="predicted"/>
<evidence type="ECO:0000256" key="4">
    <source>
        <dbReference type="ARBA" id="ARBA00023014"/>
    </source>
</evidence>
<sequence length="140" mass="15803">MANYEPKIVGFLCNWCTYAGADLAGTSRMQYPPNMRPIRVMCSGAVDSVYILRALLEGADGVFMGGCHPGDCHYVSGNYKARRRMVLFNSIMKSVGLDTDRVWLRWISAAEGRKFADTITEMTEHLRKKGPSVFKEKWEV</sequence>
<dbReference type="GO" id="GO:0046872">
    <property type="term" value="F:metal ion binding"/>
    <property type="evidence" value="ECO:0007669"/>
    <property type="project" value="UniProtKB-KW"/>
</dbReference>
<dbReference type="Pfam" id="PF02662">
    <property type="entry name" value="FlpD"/>
    <property type="match status" value="1"/>
</dbReference>
<organism evidence="6 7">
    <name type="scientific">candidate division WOR-3 bacterium</name>
    <dbReference type="NCBI Taxonomy" id="2052148"/>
    <lineage>
        <taxon>Bacteria</taxon>
        <taxon>Bacteria division WOR-3</taxon>
    </lineage>
</organism>
<evidence type="ECO:0000313" key="6">
    <source>
        <dbReference type="EMBL" id="MBM3332812.1"/>
    </source>
</evidence>
<feature type="domain" description="F420-non-reducing hydrogenase iron-sulfur subunit D" evidence="5">
    <location>
        <begin position="8"/>
        <end position="128"/>
    </location>
</feature>
<dbReference type="EMBL" id="VGIR01000142">
    <property type="protein sequence ID" value="MBM3332812.1"/>
    <property type="molecule type" value="Genomic_DNA"/>
</dbReference>
<evidence type="ECO:0000256" key="2">
    <source>
        <dbReference type="ARBA" id="ARBA00023002"/>
    </source>
</evidence>
<reference evidence="6" key="1">
    <citation type="submission" date="2019-03" db="EMBL/GenBank/DDBJ databases">
        <title>Lake Tanganyika Metagenome-Assembled Genomes (MAGs).</title>
        <authorList>
            <person name="Tran P."/>
        </authorList>
    </citation>
    <scope>NUCLEOTIDE SEQUENCE</scope>
    <source>
        <strain evidence="6">K_DeepCast_150m_m2_040</strain>
    </source>
</reference>
<dbReference type="GO" id="GO:0016491">
    <property type="term" value="F:oxidoreductase activity"/>
    <property type="evidence" value="ECO:0007669"/>
    <property type="project" value="UniProtKB-KW"/>
</dbReference>
<keyword evidence="4" id="KW-0411">Iron-sulfur</keyword>
<dbReference type="AlphaFoldDB" id="A0A937XGQ7"/>
<evidence type="ECO:0000256" key="3">
    <source>
        <dbReference type="ARBA" id="ARBA00023004"/>
    </source>
</evidence>
<comment type="caution">
    <text evidence="6">The sequence shown here is derived from an EMBL/GenBank/DDBJ whole genome shotgun (WGS) entry which is preliminary data.</text>
</comment>
<dbReference type="GO" id="GO:0051536">
    <property type="term" value="F:iron-sulfur cluster binding"/>
    <property type="evidence" value="ECO:0007669"/>
    <property type="project" value="UniProtKB-KW"/>
</dbReference>
<accession>A0A937XGQ7</accession>
<protein>
    <submittedName>
        <fullName evidence="6">Hydrogenase iron-sulfur subunit</fullName>
    </submittedName>
</protein>
<name>A0A937XGQ7_UNCW3</name>
<dbReference type="InterPro" id="IPR003813">
    <property type="entry name" value="MvhD/FlpD"/>
</dbReference>
<evidence type="ECO:0000259" key="5">
    <source>
        <dbReference type="Pfam" id="PF02662"/>
    </source>
</evidence>